<protein>
    <recommendedName>
        <fullName evidence="3">BrnA antitoxin family protein</fullName>
    </recommendedName>
</protein>
<dbReference type="EMBL" id="PKUQ01000013">
    <property type="protein sequence ID" value="PLW77876.1"/>
    <property type="molecule type" value="Genomic_DNA"/>
</dbReference>
<sequence>MASKKPDPFMIDEDVAPLTDPEIQNLRTGKELFAELGITPTRPIKRGRPVSDTPKKPVTLRLDADIVEYFREGGKGWQTRINDALAKIVEEDKKAS</sequence>
<dbReference type="AlphaFoldDB" id="A0A2N5XTM3"/>
<gene>
    <name evidence="1" type="ORF">C0081_07050</name>
</gene>
<evidence type="ECO:0000313" key="1">
    <source>
        <dbReference type="EMBL" id="PLW77876.1"/>
    </source>
</evidence>
<organism evidence="1 2">
    <name type="scientific">Cohaesibacter celericrescens</name>
    <dbReference type="NCBI Taxonomy" id="2067669"/>
    <lineage>
        <taxon>Bacteria</taxon>
        <taxon>Pseudomonadati</taxon>
        <taxon>Pseudomonadota</taxon>
        <taxon>Alphaproteobacteria</taxon>
        <taxon>Hyphomicrobiales</taxon>
        <taxon>Cohaesibacteraceae</taxon>
    </lineage>
</organism>
<reference evidence="1 2" key="1">
    <citation type="submission" date="2018-01" db="EMBL/GenBank/DDBJ databases">
        <title>The draft genome sequence of Cohaesibacter sp. H1304.</title>
        <authorList>
            <person name="Wang N.-N."/>
            <person name="Du Z.-J."/>
        </authorList>
    </citation>
    <scope>NUCLEOTIDE SEQUENCE [LARGE SCALE GENOMIC DNA]</scope>
    <source>
        <strain evidence="1 2">H1304</strain>
    </source>
</reference>
<proteinExistence type="predicted"/>
<evidence type="ECO:0000313" key="2">
    <source>
        <dbReference type="Proteomes" id="UP000234881"/>
    </source>
</evidence>
<dbReference type="RefSeq" id="WP_101533117.1">
    <property type="nucleotide sequence ID" value="NZ_PKUQ01000013.1"/>
</dbReference>
<name>A0A2N5XTM3_9HYPH</name>
<dbReference type="Pfam" id="PF14384">
    <property type="entry name" value="BrnA_antitoxin"/>
    <property type="match status" value="1"/>
</dbReference>
<dbReference type="InterPro" id="IPR025528">
    <property type="entry name" value="BrnA_antitoxin"/>
</dbReference>
<evidence type="ECO:0008006" key="3">
    <source>
        <dbReference type="Google" id="ProtNLM"/>
    </source>
</evidence>
<dbReference type="Proteomes" id="UP000234881">
    <property type="component" value="Unassembled WGS sequence"/>
</dbReference>
<keyword evidence="2" id="KW-1185">Reference proteome</keyword>
<accession>A0A2N5XTM3</accession>
<comment type="caution">
    <text evidence="1">The sequence shown here is derived from an EMBL/GenBank/DDBJ whole genome shotgun (WGS) entry which is preliminary data.</text>
</comment>
<dbReference type="OrthoDB" id="361944at2"/>